<gene>
    <name evidence="2" type="ORF">AM506_05435</name>
</gene>
<dbReference type="OrthoDB" id="2888581at2"/>
<proteinExistence type="predicted"/>
<feature type="region of interest" description="Disordered" evidence="1">
    <location>
        <begin position="1"/>
        <end position="23"/>
    </location>
</feature>
<evidence type="ECO:0000313" key="2">
    <source>
        <dbReference type="EMBL" id="KPL60564.1"/>
    </source>
</evidence>
<dbReference type="PATRIC" id="fig|218284.4.peg.2203"/>
<name>A0A0P6WSG0_9BACI</name>
<comment type="caution">
    <text evidence="2">The sequence shown here is derived from an EMBL/GenBank/DDBJ whole genome shotgun (WGS) entry which is preliminary data.</text>
</comment>
<evidence type="ECO:0000313" key="3">
    <source>
        <dbReference type="Proteomes" id="UP000050398"/>
    </source>
</evidence>
<sequence length="64" mass="7240">MDRDKKSEKMRMDTPLNPEFTMNDRLRNPSQVYVPGESLEEHHAVEEGNGVIAEKVIGQANENG</sequence>
<evidence type="ECO:0000256" key="1">
    <source>
        <dbReference type="SAM" id="MobiDB-lite"/>
    </source>
</evidence>
<organism evidence="2 3">
    <name type="scientific">Rossellomorea vietnamensis</name>
    <dbReference type="NCBI Taxonomy" id="218284"/>
    <lineage>
        <taxon>Bacteria</taxon>
        <taxon>Bacillati</taxon>
        <taxon>Bacillota</taxon>
        <taxon>Bacilli</taxon>
        <taxon>Bacillales</taxon>
        <taxon>Bacillaceae</taxon>
        <taxon>Rossellomorea</taxon>
    </lineage>
</organism>
<dbReference type="AlphaFoldDB" id="A0A0P6WSG0"/>
<dbReference type="RefSeq" id="WP_060671476.1">
    <property type="nucleotide sequence ID" value="NZ_JBCNGU010000004.1"/>
</dbReference>
<dbReference type="EMBL" id="LIXZ01000003">
    <property type="protein sequence ID" value="KPL60564.1"/>
    <property type="molecule type" value="Genomic_DNA"/>
</dbReference>
<reference evidence="2 3" key="1">
    <citation type="submission" date="2015-08" db="EMBL/GenBank/DDBJ databases">
        <title>Draft Genome Sequence of Bacillus vietnamensis UCD-SED5.</title>
        <authorList>
            <person name="Lee R.D."/>
            <person name="Jospin G."/>
            <person name="Lang J.M."/>
            <person name="Coil D.A."/>
            <person name="Eisen J.A."/>
        </authorList>
    </citation>
    <scope>NUCLEOTIDE SEQUENCE [LARGE SCALE GENOMIC DNA]</scope>
    <source>
        <strain evidence="2 3">UCD-SED5</strain>
    </source>
</reference>
<feature type="compositionally biased region" description="Basic and acidic residues" evidence="1">
    <location>
        <begin position="1"/>
        <end position="12"/>
    </location>
</feature>
<protein>
    <submittedName>
        <fullName evidence="2">Uncharacterized protein</fullName>
    </submittedName>
</protein>
<dbReference type="Proteomes" id="UP000050398">
    <property type="component" value="Unassembled WGS sequence"/>
</dbReference>
<accession>A0A0P6WSG0</accession>